<evidence type="ECO:0000256" key="1">
    <source>
        <dbReference type="SAM" id="Phobius"/>
    </source>
</evidence>
<dbReference type="Proteomes" id="UP000565078">
    <property type="component" value="Unassembled WGS sequence"/>
</dbReference>
<keyword evidence="1" id="KW-0472">Membrane</keyword>
<comment type="caution">
    <text evidence="2">The sequence shown here is derived from an EMBL/GenBank/DDBJ whole genome shotgun (WGS) entry which is preliminary data.</text>
</comment>
<organism evidence="2 3">
    <name type="scientific">Candidatus Iainarchaeum sp</name>
    <dbReference type="NCBI Taxonomy" id="3101447"/>
    <lineage>
        <taxon>Archaea</taxon>
        <taxon>Candidatus Iainarchaeota</taxon>
        <taxon>Candidatus Iainarchaeia</taxon>
        <taxon>Candidatus Iainarchaeales</taxon>
        <taxon>Candidatus Iainarchaeaceae</taxon>
        <taxon>Candidatus Iainarchaeum</taxon>
    </lineage>
</organism>
<proteinExistence type="predicted"/>
<keyword evidence="1" id="KW-1133">Transmembrane helix</keyword>
<protein>
    <submittedName>
        <fullName evidence="2">Uncharacterized protein</fullName>
    </submittedName>
</protein>
<accession>A0A7J4IUK9</accession>
<dbReference type="AlphaFoldDB" id="A0A7J4IUK9"/>
<evidence type="ECO:0000313" key="3">
    <source>
        <dbReference type="Proteomes" id="UP000565078"/>
    </source>
</evidence>
<feature type="transmembrane region" description="Helical" evidence="1">
    <location>
        <begin position="7"/>
        <end position="24"/>
    </location>
</feature>
<gene>
    <name evidence="2" type="ORF">HA254_00955</name>
</gene>
<dbReference type="EMBL" id="DUGC01000019">
    <property type="protein sequence ID" value="HIH09218.1"/>
    <property type="molecule type" value="Genomic_DNA"/>
</dbReference>
<feature type="transmembrane region" description="Helical" evidence="1">
    <location>
        <begin position="48"/>
        <end position="67"/>
    </location>
</feature>
<keyword evidence="1" id="KW-0812">Transmembrane</keyword>
<name>A0A7J4IUK9_9ARCH</name>
<sequence length="76" mass="8495">MDSRQLGLFVIVLGVALIVFEYWASYCSLRVDGLCFFPFSPSGVDERFPLYSLAVLAFGLLVYFGSIEPKVKAEVH</sequence>
<reference evidence="3" key="1">
    <citation type="journal article" date="2020" name="bioRxiv">
        <title>A rank-normalized archaeal taxonomy based on genome phylogeny resolves widespread incomplete and uneven classifications.</title>
        <authorList>
            <person name="Rinke C."/>
            <person name="Chuvochina M."/>
            <person name="Mussig A.J."/>
            <person name="Chaumeil P.-A."/>
            <person name="Waite D.W."/>
            <person name="Whitman W.B."/>
            <person name="Parks D.H."/>
            <person name="Hugenholtz P."/>
        </authorList>
    </citation>
    <scope>NUCLEOTIDE SEQUENCE [LARGE SCALE GENOMIC DNA]</scope>
</reference>
<evidence type="ECO:0000313" key="2">
    <source>
        <dbReference type="EMBL" id="HIH09218.1"/>
    </source>
</evidence>